<dbReference type="Proteomes" id="UP000199073">
    <property type="component" value="Unassembled WGS sequence"/>
</dbReference>
<evidence type="ECO:0000259" key="11">
    <source>
        <dbReference type="Pfam" id="PF21082"/>
    </source>
</evidence>
<evidence type="ECO:0000256" key="8">
    <source>
        <dbReference type="SAM" id="Phobius"/>
    </source>
</evidence>
<dbReference type="Gene3D" id="1.10.287.1260">
    <property type="match status" value="1"/>
</dbReference>
<feature type="domain" description="Mechanosensitive ion channel MscS C-terminal" evidence="11">
    <location>
        <begin position="630"/>
        <end position="717"/>
    </location>
</feature>
<evidence type="ECO:0000313" key="14">
    <source>
        <dbReference type="Proteomes" id="UP000199073"/>
    </source>
</evidence>
<comment type="similarity">
    <text evidence="2">Belongs to the MscS (TC 1.A.23) family.</text>
</comment>
<dbReference type="STRING" id="91360.SAMN05660330_00990"/>
<accession>A0A1H0M5I8</accession>
<dbReference type="InterPro" id="IPR006685">
    <property type="entry name" value="MscS_channel_2nd"/>
</dbReference>
<feature type="region of interest" description="Disordered" evidence="7">
    <location>
        <begin position="754"/>
        <end position="778"/>
    </location>
</feature>
<feature type="transmembrane region" description="Helical" evidence="8">
    <location>
        <begin position="429"/>
        <end position="446"/>
    </location>
</feature>
<feature type="transmembrane region" description="Helical" evidence="8">
    <location>
        <begin position="515"/>
        <end position="534"/>
    </location>
</feature>
<feature type="domain" description="Mechanosensitive ion channel transmembrane helices 2/3" evidence="12">
    <location>
        <begin position="519"/>
        <end position="559"/>
    </location>
</feature>
<evidence type="ECO:0000259" key="12">
    <source>
        <dbReference type="Pfam" id="PF21088"/>
    </source>
</evidence>
<dbReference type="GO" id="GO:0005886">
    <property type="term" value="C:plasma membrane"/>
    <property type="evidence" value="ECO:0007669"/>
    <property type="project" value="UniProtKB-SubCell"/>
</dbReference>
<dbReference type="Gene3D" id="2.30.30.60">
    <property type="match status" value="1"/>
</dbReference>
<feature type="signal peptide" evidence="9">
    <location>
        <begin position="1"/>
        <end position="27"/>
    </location>
</feature>
<feature type="transmembrane region" description="Helical" evidence="8">
    <location>
        <begin position="179"/>
        <end position="203"/>
    </location>
</feature>
<dbReference type="Pfam" id="PF21088">
    <property type="entry name" value="MS_channel_1st"/>
    <property type="match status" value="1"/>
</dbReference>
<evidence type="ECO:0000256" key="6">
    <source>
        <dbReference type="ARBA" id="ARBA00023136"/>
    </source>
</evidence>
<dbReference type="OrthoDB" id="9784565at2"/>
<feature type="domain" description="Mechanosensitive ion channel MscS" evidence="10">
    <location>
        <begin position="561"/>
        <end position="624"/>
    </location>
</feature>
<dbReference type="InterPro" id="IPR011066">
    <property type="entry name" value="MscS_channel_C_sf"/>
</dbReference>
<reference evidence="13 14" key="1">
    <citation type="submission" date="2016-10" db="EMBL/GenBank/DDBJ databases">
        <authorList>
            <person name="de Groot N.N."/>
        </authorList>
    </citation>
    <scope>NUCLEOTIDE SEQUENCE [LARGE SCALE GENOMIC DNA]</scope>
    <source>
        <strain evidence="13 14">DSM 12130</strain>
    </source>
</reference>
<organism evidence="13 14">
    <name type="scientific">Desulforhopalus singaporensis</name>
    <dbReference type="NCBI Taxonomy" id="91360"/>
    <lineage>
        <taxon>Bacteria</taxon>
        <taxon>Pseudomonadati</taxon>
        <taxon>Thermodesulfobacteriota</taxon>
        <taxon>Desulfobulbia</taxon>
        <taxon>Desulfobulbales</taxon>
        <taxon>Desulfocapsaceae</taxon>
        <taxon>Desulforhopalus</taxon>
    </lineage>
</organism>
<sequence>MQKATLFFYQLILTFILLLGCATGGGAAQDAAVTDRIRTLVADLDDTEVRQLLEELQQDTAASRQPADGATTTVGPPPSATRVLSLFESEFLESDNRLRALFKAIPGVSDDLYRTLLTLSSSGTVRGIYVNMLWIVFFISAGFAVEQIGRRMLFYGRFRINREELDPHLPKGKRLQASVIHILPDLICLVIFFGISCLSFTLFGPTQNTPVYLTFLALLLTITSTRAIYSGSLILFAPDVPEFRFVTLKSKTARAWSNITTVAAGYMISVLMFLALIQKLGAGEKTVQLLYLGFATLLLGAIGASCIVYRTKVKKHLFSSDQKNKETLWVLEQLGAVWHILALLYLALLWVLLVNSITLPQNGTRAAFMFSVFAFPLWLAGDRIVQRVVLYGVTLLKIHQEQYQESADTEEIVRQREDGKKIYLRIRKYARTGLAAIVAILLAGLWDFRIPFISRLAAIALDSLIIIAIALTCWHLINTWIAKRLQDSLVEEESAVDDEWGAGPPKGRAETLLPIIRKFVAIALTVMVTMTILSATGINIGPLLAGAGVIGLAVGFGAQKLVSDILSGFFYLLDDSFRVGEYLTAGSVSGTVESITLRNLMLRHHRGMLQIIPHSELGAITNYMRGGIVVKFNLDFPYDTDIDKVRKIIKKVGIAMLDDEEMGKDFIRPVKSQGVREITNSVMTIRVKFTAKPGSHFVIRREAFKRITEALQAKGIEYAHRKVIVDIPGLDNADKVSSLSGETREKIINGAGAAAFAKSGPDQKQQPQQLRHGDKAVF</sequence>
<dbReference type="InterPro" id="IPR049278">
    <property type="entry name" value="MS_channel_C"/>
</dbReference>
<feature type="transmembrane region" description="Helical" evidence="8">
    <location>
        <begin position="330"/>
        <end position="353"/>
    </location>
</feature>
<evidence type="ECO:0000256" key="3">
    <source>
        <dbReference type="ARBA" id="ARBA00022475"/>
    </source>
</evidence>
<evidence type="ECO:0000256" key="2">
    <source>
        <dbReference type="ARBA" id="ARBA00008017"/>
    </source>
</evidence>
<name>A0A1H0M5I8_9BACT</name>
<protein>
    <submittedName>
        <fullName evidence="13">Small-conductance mechanosensitive channel</fullName>
    </submittedName>
</protein>
<comment type="subcellular location">
    <subcellularLocation>
        <location evidence="1">Cell membrane</location>
        <topology evidence="1">Multi-pass membrane protein</topology>
    </subcellularLocation>
</comment>
<dbReference type="PANTHER" id="PTHR30460:SF0">
    <property type="entry name" value="MODERATE CONDUCTANCE MECHANOSENSITIVE CHANNEL YBIO"/>
    <property type="match status" value="1"/>
</dbReference>
<dbReference type="InterPro" id="IPR011014">
    <property type="entry name" value="MscS_channel_TM-2"/>
</dbReference>
<evidence type="ECO:0000256" key="7">
    <source>
        <dbReference type="SAM" id="MobiDB-lite"/>
    </source>
</evidence>
<dbReference type="RefSeq" id="WP_092220373.1">
    <property type="nucleotide sequence ID" value="NZ_FNJI01000005.1"/>
</dbReference>
<feature type="transmembrane region" description="Helical" evidence="8">
    <location>
        <begin position="256"/>
        <end position="277"/>
    </location>
</feature>
<dbReference type="InterPro" id="IPR023408">
    <property type="entry name" value="MscS_beta-dom_sf"/>
</dbReference>
<evidence type="ECO:0000256" key="4">
    <source>
        <dbReference type="ARBA" id="ARBA00022692"/>
    </source>
</evidence>
<dbReference type="PANTHER" id="PTHR30460">
    <property type="entry name" value="MODERATE CONDUCTANCE MECHANOSENSITIVE CHANNEL YBIO"/>
    <property type="match status" value="1"/>
</dbReference>
<dbReference type="InterPro" id="IPR045276">
    <property type="entry name" value="YbiO_bact"/>
</dbReference>
<keyword evidence="6 8" id="KW-0472">Membrane</keyword>
<dbReference type="Gene3D" id="3.30.70.100">
    <property type="match status" value="1"/>
</dbReference>
<feature type="transmembrane region" description="Helical" evidence="8">
    <location>
        <begin position="215"/>
        <end position="236"/>
    </location>
</feature>
<dbReference type="AlphaFoldDB" id="A0A1H0M5I8"/>
<feature type="transmembrane region" description="Helical" evidence="8">
    <location>
        <begin position="452"/>
        <end position="477"/>
    </location>
</feature>
<feature type="chain" id="PRO_5011450254" evidence="9">
    <location>
        <begin position="28"/>
        <end position="778"/>
    </location>
</feature>
<dbReference type="Pfam" id="PF00924">
    <property type="entry name" value="MS_channel_2nd"/>
    <property type="match status" value="1"/>
</dbReference>
<proteinExistence type="inferred from homology"/>
<keyword evidence="3" id="KW-1003">Cell membrane</keyword>
<dbReference type="GO" id="GO:0008381">
    <property type="term" value="F:mechanosensitive monoatomic ion channel activity"/>
    <property type="evidence" value="ECO:0007669"/>
    <property type="project" value="InterPro"/>
</dbReference>
<dbReference type="InterPro" id="IPR049142">
    <property type="entry name" value="MS_channel_1st"/>
</dbReference>
<gene>
    <name evidence="13" type="ORF">SAMN05660330_00990</name>
</gene>
<dbReference type="SUPFAM" id="SSF82689">
    <property type="entry name" value="Mechanosensitive channel protein MscS (YggB), C-terminal domain"/>
    <property type="match status" value="1"/>
</dbReference>
<dbReference type="SUPFAM" id="SSF82861">
    <property type="entry name" value="Mechanosensitive channel protein MscS (YggB), transmembrane region"/>
    <property type="match status" value="1"/>
</dbReference>
<evidence type="ECO:0000256" key="5">
    <source>
        <dbReference type="ARBA" id="ARBA00022989"/>
    </source>
</evidence>
<evidence type="ECO:0000256" key="1">
    <source>
        <dbReference type="ARBA" id="ARBA00004651"/>
    </source>
</evidence>
<dbReference type="Pfam" id="PF21082">
    <property type="entry name" value="MS_channel_3rd"/>
    <property type="match status" value="1"/>
</dbReference>
<keyword evidence="4 8" id="KW-0812">Transmembrane</keyword>
<keyword evidence="9" id="KW-0732">Signal</keyword>
<feature type="region of interest" description="Disordered" evidence="7">
    <location>
        <begin position="58"/>
        <end position="78"/>
    </location>
</feature>
<dbReference type="InterPro" id="IPR010920">
    <property type="entry name" value="LSM_dom_sf"/>
</dbReference>
<evidence type="ECO:0000256" key="9">
    <source>
        <dbReference type="SAM" id="SignalP"/>
    </source>
</evidence>
<keyword evidence="14" id="KW-1185">Reference proteome</keyword>
<feature type="transmembrane region" description="Helical" evidence="8">
    <location>
        <begin position="365"/>
        <end position="381"/>
    </location>
</feature>
<evidence type="ECO:0000259" key="10">
    <source>
        <dbReference type="Pfam" id="PF00924"/>
    </source>
</evidence>
<feature type="transmembrane region" description="Helical" evidence="8">
    <location>
        <begin position="128"/>
        <end position="149"/>
    </location>
</feature>
<evidence type="ECO:0000313" key="13">
    <source>
        <dbReference type="EMBL" id="SDO75693.1"/>
    </source>
</evidence>
<keyword evidence="5 8" id="KW-1133">Transmembrane helix</keyword>
<dbReference type="EMBL" id="FNJI01000005">
    <property type="protein sequence ID" value="SDO75693.1"/>
    <property type="molecule type" value="Genomic_DNA"/>
</dbReference>
<dbReference type="SUPFAM" id="SSF50182">
    <property type="entry name" value="Sm-like ribonucleoproteins"/>
    <property type="match status" value="1"/>
</dbReference>
<dbReference type="PROSITE" id="PS51257">
    <property type="entry name" value="PROKAR_LIPOPROTEIN"/>
    <property type="match status" value="1"/>
</dbReference>
<feature type="transmembrane region" description="Helical" evidence="8">
    <location>
        <begin position="289"/>
        <end position="309"/>
    </location>
</feature>